<feature type="region of interest" description="Disordered" evidence="1">
    <location>
        <begin position="247"/>
        <end position="317"/>
    </location>
</feature>
<gene>
    <name evidence="2" type="ORF">B0T20DRAFT_343979</name>
</gene>
<reference evidence="2" key="2">
    <citation type="submission" date="2023-07" db="EMBL/GenBank/DDBJ databases">
        <authorList>
            <consortium name="Lawrence Berkeley National Laboratory"/>
            <person name="Haridas S."/>
            <person name="Hensen N."/>
            <person name="Bonometti L."/>
            <person name="Westerberg I."/>
            <person name="Brannstrom I.O."/>
            <person name="Guillou S."/>
            <person name="Cros-Aarteil S."/>
            <person name="Calhoun S."/>
            <person name="Kuo A."/>
            <person name="Mondo S."/>
            <person name="Pangilinan J."/>
            <person name="Riley R."/>
            <person name="LaButti K."/>
            <person name="Andreopoulos B."/>
            <person name="Lipzen A."/>
            <person name="Chen C."/>
            <person name="Yanf M."/>
            <person name="Daum C."/>
            <person name="Ng V."/>
            <person name="Clum A."/>
            <person name="Steindorff A."/>
            <person name="Ohm R."/>
            <person name="Martin F."/>
            <person name="Silar P."/>
            <person name="Natvig D."/>
            <person name="Lalanne C."/>
            <person name="Gautier V."/>
            <person name="Ament-velasquez S.L."/>
            <person name="Kruys A."/>
            <person name="Hutchinson M.I."/>
            <person name="Powell A.J."/>
            <person name="Barry K."/>
            <person name="Miller A.N."/>
            <person name="Grigoriev I.V."/>
            <person name="Debuchy R."/>
            <person name="Gladieux P."/>
            <person name="Thoren M.H."/>
            <person name="Johannesson H."/>
        </authorList>
    </citation>
    <scope>NUCLEOTIDE SEQUENCE</scope>
    <source>
        <strain evidence="2">FGSC 1904</strain>
    </source>
</reference>
<organism evidence="2 3">
    <name type="scientific">Sordaria brevicollis</name>
    <dbReference type="NCBI Taxonomy" id="83679"/>
    <lineage>
        <taxon>Eukaryota</taxon>
        <taxon>Fungi</taxon>
        <taxon>Dikarya</taxon>
        <taxon>Ascomycota</taxon>
        <taxon>Pezizomycotina</taxon>
        <taxon>Sordariomycetes</taxon>
        <taxon>Sordariomycetidae</taxon>
        <taxon>Sordariales</taxon>
        <taxon>Sordariaceae</taxon>
        <taxon>Sordaria</taxon>
    </lineage>
</organism>
<evidence type="ECO:0000256" key="1">
    <source>
        <dbReference type="SAM" id="MobiDB-lite"/>
    </source>
</evidence>
<keyword evidence="3" id="KW-1185">Reference proteome</keyword>
<feature type="region of interest" description="Disordered" evidence="1">
    <location>
        <begin position="108"/>
        <end position="222"/>
    </location>
</feature>
<proteinExistence type="predicted"/>
<name>A0AAE0PMU2_SORBR</name>
<feature type="compositionally biased region" description="Low complexity" evidence="1">
    <location>
        <begin position="302"/>
        <end position="317"/>
    </location>
</feature>
<comment type="caution">
    <text evidence="2">The sequence shown here is derived from an EMBL/GenBank/DDBJ whole genome shotgun (WGS) entry which is preliminary data.</text>
</comment>
<dbReference type="Proteomes" id="UP001281003">
    <property type="component" value="Unassembled WGS sequence"/>
</dbReference>
<accession>A0AAE0PMU2</accession>
<dbReference type="EMBL" id="JAUTDP010000001">
    <property type="protein sequence ID" value="KAK3402913.1"/>
    <property type="molecule type" value="Genomic_DNA"/>
</dbReference>
<evidence type="ECO:0000313" key="2">
    <source>
        <dbReference type="EMBL" id="KAK3402913.1"/>
    </source>
</evidence>
<dbReference type="AlphaFoldDB" id="A0AAE0PMU2"/>
<feature type="compositionally biased region" description="Low complexity" evidence="1">
    <location>
        <begin position="262"/>
        <end position="274"/>
    </location>
</feature>
<reference evidence="2" key="1">
    <citation type="journal article" date="2023" name="Mol. Phylogenet. Evol.">
        <title>Genome-scale phylogeny and comparative genomics of the fungal order Sordariales.</title>
        <authorList>
            <person name="Hensen N."/>
            <person name="Bonometti L."/>
            <person name="Westerberg I."/>
            <person name="Brannstrom I.O."/>
            <person name="Guillou S."/>
            <person name="Cros-Aarteil S."/>
            <person name="Calhoun S."/>
            <person name="Haridas S."/>
            <person name="Kuo A."/>
            <person name="Mondo S."/>
            <person name="Pangilinan J."/>
            <person name="Riley R."/>
            <person name="LaButti K."/>
            <person name="Andreopoulos B."/>
            <person name="Lipzen A."/>
            <person name="Chen C."/>
            <person name="Yan M."/>
            <person name="Daum C."/>
            <person name="Ng V."/>
            <person name="Clum A."/>
            <person name="Steindorff A."/>
            <person name="Ohm R.A."/>
            <person name="Martin F."/>
            <person name="Silar P."/>
            <person name="Natvig D.O."/>
            <person name="Lalanne C."/>
            <person name="Gautier V."/>
            <person name="Ament-Velasquez S.L."/>
            <person name="Kruys A."/>
            <person name="Hutchinson M.I."/>
            <person name="Powell A.J."/>
            <person name="Barry K."/>
            <person name="Miller A.N."/>
            <person name="Grigoriev I.V."/>
            <person name="Debuchy R."/>
            <person name="Gladieux P."/>
            <person name="Hiltunen Thoren M."/>
            <person name="Johannesson H."/>
        </authorList>
    </citation>
    <scope>NUCLEOTIDE SEQUENCE</scope>
    <source>
        <strain evidence="2">FGSC 1904</strain>
    </source>
</reference>
<evidence type="ECO:0000313" key="3">
    <source>
        <dbReference type="Proteomes" id="UP001281003"/>
    </source>
</evidence>
<protein>
    <submittedName>
        <fullName evidence="2">Uncharacterized protein</fullName>
    </submittedName>
</protein>
<feature type="compositionally biased region" description="Polar residues" evidence="1">
    <location>
        <begin position="120"/>
        <end position="133"/>
    </location>
</feature>
<sequence length="467" mass="49283">MPANFKTYEAQARLLAAVIAAHPDLRLNYKAIAQHYGKSTSTSAIEHRFRPVRKQAEFLRMAVAKGIEPETIDIQQDPGEIARMFGESTADGLQFQFRGIKNAAEAMKTAADNGDDPVQAFNNASSGSGSKTPSGRKRGRPAGTPASGRSRATPATGRSTATAKPRRSTAKKASYVEPATTTDKDESAGPVDYEALDDDSPSGHAAKKQRTTPIKTALPPRRISGAPIAQPVFKAEALDEIFEVGDRMPSPSPMPPAQSTSGNGNHNNGTTNNGFFETAANNISRNDRAESEYHTPAPEFPPTTSAPQAQSQQTHSQAYSMNAGMSFDGNVNTSFAGSTISGMPFDNHQNGYSANNGFAQPAYTSQHINNNNTQQSTPASAVGNAGANYIDIVSDDEDDNHYSQSVATSSNGHFGGGGPAATVAGNHTSHFASTNVTPSMAMNMAIMNSGGHGGEVGGFYDEDQYEI</sequence>